<dbReference type="SMART" id="SM00267">
    <property type="entry name" value="GGDEF"/>
    <property type="match status" value="1"/>
</dbReference>
<proteinExistence type="predicted"/>
<dbReference type="NCBIfam" id="TIGR00254">
    <property type="entry name" value="GGDEF"/>
    <property type="match status" value="1"/>
</dbReference>
<dbReference type="Gene3D" id="3.30.70.270">
    <property type="match status" value="1"/>
</dbReference>
<evidence type="ECO:0000256" key="4">
    <source>
        <dbReference type="SAM" id="Coils"/>
    </source>
</evidence>
<dbReference type="Gene3D" id="3.30.450.20">
    <property type="entry name" value="PAS domain"/>
    <property type="match status" value="1"/>
</dbReference>
<evidence type="ECO:0000256" key="2">
    <source>
        <dbReference type="ARBA" id="ARBA00012528"/>
    </source>
</evidence>
<dbReference type="SUPFAM" id="SSF55073">
    <property type="entry name" value="Nucleotide cyclase"/>
    <property type="match status" value="1"/>
</dbReference>
<accession>A0A3E0WVF9</accession>
<dbReference type="EMBL" id="NFZW01000008">
    <property type="protein sequence ID" value="RFA36808.1"/>
    <property type="molecule type" value="Genomic_DNA"/>
</dbReference>
<dbReference type="PANTHER" id="PTHR45138:SF9">
    <property type="entry name" value="DIGUANYLATE CYCLASE DGCM-RELATED"/>
    <property type="match status" value="1"/>
</dbReference>
<dbReference type="AlphaFoldDB" id="A0A3E0WVF9"/>
<gene>
    <name evidence="6" type="ORF">CAL65_09785</name>
</gene>
<evidence type="ECO:0000259" key="5">
    <source>
        <dbReference type="PROSITE" id="PS50887"/>
    </source>
</evidence>
<dbReference type="InterPro" id="IPR000160">
    <property type="entry name" value="GGDEF_dom"/>
</dbReference>
<comment type="cofactor">
    <cofactor evidence="1">
        <name>Mg(2+)</name>
        <dbReference type="ChEBI" id="CHEBI:18420"/>
    </cofactor>
</comment>
<dbReference type="FunFam" id="3.30.70.270:FF:000001">
    <property type="entry name" value="Diguanylate cyclase domain protein"/>
    <property type="match status" value="1"/>
</dbReference>
<organism evidence="6 7">
    <name type="scientific">Alkalilimnicola ehrlichii</name>
    <dbReference type="NCBI Taxonomy" id="351052"/>
    <lineage>
        <taxon>Bacteria</taxon>
        <taxon>Pseudomonadati</taxon>
        <taxon>Pseudomonadota</taxon>
        <taxon>Gammaproteobacteria</taxon>
        <taxon>Chromatiales</taxon>
        <taxon>Ectothiorhodospiraceae</taxon>
        <taxon>Alkalilimnicola</taxon>
    </lineage>
</organism>
<reference evidence="7" key="1">
    <citation type="submission" date="2017-05" db="EMBL/GenBank/DDBJ databases">
        <authorList>
            <person name="Sharma S."/>
            <person name="Sidhu C."/>
            <person name="Pinnaka A.K."/>
        </authorList>
    </citation>
    <scope>NUCLEOTIDE SEQUENCE [LARGE SCALE GENOMIC DNA]</scope>
    <source>
        <strain evidence="7">AK93</strain>
    </source>
</reference>
<protein>
    <recommendedName>
        <fullName evidence="2">diguanylate cyclase</fullName>
        <ecNumber evidence="2">2.7.7.65</ecNumber>
    </recommendedName>
</protein>
<dbReference type="GO" id="GO:0052621">
    <property type="term" value="F:diguanylate cyclase activity"/>
    <property type="evidence" value="ECO:0007669"/>
    <property type="project" value="UniProtKB-EC"/>
</dbReference>
<feature type="coiled-coil region" evidence="4">
    <location>
        <begin position="274"/>
        <end position="301"/>
    </location>
</feature>
<keyword evidence="4" id="KW-0175">Coiled coil</keyword>
<dbReference type="InterPro" id="IPR050469">
    <property type="entry name" value="Diguanylate_Cyclase"/>
</dbReference>
<sequence length="471" mass="51517">MATLSQLRERLRFLVLYQVGDVESEQTRAGLAADGRLNLEWFEELSAMVEALAALDAASLPVAVLCPGVAESGRAVSELLRCRSDLQVVVLTTVDDPRSLSELFRHRPVSARQVELLPAVGEELVAGILAVGDATVQRAMHRQAIRRTSERLAEVRPRVLDLTAGSVRHAIMESLPAGLIVLNDTGYVVEMNALAREMLQGPGCAGVGSKNAIEHVDTLLPKWSGQTGTATAEETVKISAGEQTRYLRVRSALLGGDRDKPLGTLITLEDVTERTRLEAEIAARTRELEEANARLEALSHTDPLTGLWNRRYFERRSCRELERAERNSSTLGLLMLDIDRFKSINDNYGHVSGDTVLKALTARLDGKLRSTDMLARVGGEEFAILLPDCDESYALEVAERLRVAIADTPIVITKDLVLPVTISIGIAVSRLAGNRADSCEKRLKALMQLADRRLYQAKASGRNRSVAAEPS</sequence>
<keyword evidence="7" id="KW-1185">Reference proteome</keyword>
<dbReference type="RefSeq" id="WP_116302069.1">
    <property type="nucleotide sequence ID" value="NZ_NFZV01000008.1"/>
</dbReference>
<evidence type="ECO:0000256" key="3">
    <source>
        <dbReference type="ARBA" id="ARBA00034247"/>
    </source>
</evidence>
<dbReference type="Pfam" id="PF00990">
    <property type="entry name" value="GGDEF"/>
    <property type="match status" value="1"/>
</dbReference>
<name>A0A3E0WVF9_9GAMM</name>
<dbReference type="OrthoDB" id="9776960at2"/>
<dbReference type="Proteomes" id="UP000256763">
    <property type="component" value="Unassembled WGS sequence"/>
</dbReference>
<dbReference type="EC" id="2.7.7.65" evidence="2"/>
<evidence type="ECO:0000313" key="6">
    <source>
        <dbReference type="EMBL" id="RFA36808.1"/>
    </source>
</evidence>
<comment type="catalytic activity">
    <reaction evidence="3">
        <text>2 GTP = 3',3'-c-di-GMP + 2 diphosphate</text>
        <dbReference type="Rhea" id="RHEA:24898"/>
        <dbReference type="ChEBI" id="CHEBI:33019"/>
        <dbReference type="ChEBI" id="CHEBI:37565"/>
        <dbReference type="ChEBI" id="CHEBI:58805"/>
        <dbReference type="EC" id="2.7.7.65"/>
    </reaction>
</comment>
<comment type="caution">
    <text evidence="6">The sequence shown here is derived from an EMBL/GenBank/DDBJ whole genome shotgun (WGS) entry which is preliminary data.</text>
</comment>
<dbReference type="InterPro" id="IPR029787">
    <property type="entry name" value="Nucleotide_cyclase"/>
</dbReference>
<dbReference type="InterPro" id="IPR043128">
    <property type="entry name" value="Rev_trsase/Diguanyl_cyclase"/>
</dbReference>
<dbReference type="PANTHER" id="PTHR45138">
    <property type="entry name" value="REGULATORY COMPONENTS OF SENSORY TRANSDUCTION SYSTEM"/>
    <property type="match status" value="1"/>
</dbReference>
<dbReference type="PROSITE" id="PS50887">
    <property type="entry name" value="GGDEF"/>
    <property type="match status" value="1"/>
</dbReference>
<feature type="domain" description="GGDEF" evidence="5">
    <location>
        <begin position="329"/>
        <end position="470"/>
    </location>
</feature>
<evidence type="ECO:0000256" key="1">
    <source>
        <dbReference type="ARBA" id="ARBA00001946"/>
    </source>
</evidence>
<dbReference type="CDD" id="cd01949">
    <property type="entry name" value="GGDEF"/>
    <property type="match status" value="1"/>
</dbReference>
<evidence type="ECO:0000313" key="7">
    <source>
        <dbReference type="Proteomes" id="UP000256763"/>
    </source>
</evidence>